<proteinExistence type="predicted"/>
<name>A0A1J5Q4Q6_9ZZZZ</name>
<protein>
    <recommendedName>
        <fullName evidence="3">Transmembrane protein</fullName>
    </recommendedName>
</protein>
<dbReference type="EMBL" id="MLJW01001349">
    <property type="protein sequence ID" value="OIQ78713.1"/>
    <property type="molecule type" value="Genomic_DNA"/>
</dbReference>
<sequence>MSRAFRHVPAGRALHWWAEGWRAFRRAPLAWLGLSVALVLMVAVLGVLPLGPLLVKWLLPPLFAFGAVFAASLQQRWRGAPRDLPAELIAEVTNDGAFDESARLWRARIKPLLLASILVVLLGGVFGIAFVALAATLLGVGLAGVGALGALAGSAGLLAGAGAMAGAMATLTLLGLVALVVVSVAFWFVGTLVTLGGADAWEAIVLSLRAALANVGALALFSLLLLPAAMLVLATMGLGVLVLLPVLSAASYASFDDVFGAAEARPRTEPNSL</sequence>
<evidence type="ECO:0008006" key="3">
    <source>
        <dbReference type="Google" id="ProtNLM"/>
    </source>
</evidence>
<keyword evidence="1" id="KW-1133">Transmembrane helix</keyword>
<organism evidence="2">
    <name type="scientific">mine drainage metagenome</name>
    <dbReference type="NCBI Taxonomy" id="410659"/>
    <lineage>
        <taxon>unclassified sequences</taxon>
        <taxon>metagenomes</taxon>
        <taxon>ecological metagenomes</taxon>
    </lineage>
</organism>
<keyword evidence="1" id="KW-0812">Transmembrane</keyword>
<comment type="caution">
    <text evidence="2">The sequence shown here is derived from an EMBL/GenBank/DDBJ whole genome shotgun (WGS) entry which is preliminary data.</text>
</comment>
<keyword evidence="1" id="KW-0472">Membrane</keyword>
<evidence type="ECO:0000256" key="1">
    <source>
        <dbReference type="SAM" id="Phobius"/>
    </source>
</evidence>
<feature type="transmembrane region" description="Helical" evidence="1">
    <location>
        <begin position="29"/>
        <end position="48"/>
    </location>
</feature>
<evidence type="ECO:0000313" key="2">
    <source>
        <dbReference type="EMBL" id="OIQ78713.1"/>
    </source>
</evidence>
<feature type="transmembrane region" description="Helical" evidence="1">
    <location>
        <begin position="54"/>
        <end position="73"/>
    </location>
</feature>
<accession>A0A1J5Q4Q6</accession>
<reference evidence="2" key="1">
    <citation type="submission" date="2016-10" db="EMBL/GenBank/DDBJ databases">
        <title>Sequence of Gallionella enrichment culture.</title>
        <authorList>
            <person name="Poehlein A."/>
            <person name="Muehling M."/>
            <person name="Daniel R."/>
        </authorList>
    </citation>
    <scope>NUCLEOTIDE SEQUENCE</scope>
</reference>
<gene>
    <name evidence="2" type="ORF">GALL_395750</name>
</gene>
<feature type="transmembrane region" description="Helical" evidence="1">
    <location>
        <begin position="112"/>
        <end position="134"/>
    </location>
</feature>
<dbReference type="AlphaFoldDB" id="A0A1J5Q4Q6"/>
<feature type="transmembrane region" description="Helical" evidence="1">
    <location>
        <begin position="218"/>
        <end position="244"/>
    </location>
</feature>
<feature type="transmembrane region" description="Helical" evidence="1">
    <location>
        <begin position="140"/>
        <end position="161"/>
    </location>
</feature>
<feature type="transmembrane region" description="Helical" evidence="1">
    <location>
        <begin position="173"/>
        <end position="198"/>
    </location>
</feature>